<dbReference type="Gene3D" id="1.10.287.130">
    <property type="match status" value="1"/>
</dbReference>
<comment type="catalytic activity">
    <reaction evidence="1">
        <text>ATP + protein L-histidine = ADP + protein N-phospho-L-histidine.</text>
        <dbReference type="EC" id="2.7.13.3"/>
    </reaction>
</comment>
<dbReference type="PROSITE" id="PS50109">
    <property type="entry name" value="HIS_KIN"/>
    <property type="match status" value="1"/>
</dbReference>
<accession>A0A4U2Z275</accession>
<gene>
    <name evidence="7" type="ORF">FCU45_10935</name>
</gene>
<dbReference type="InterPro" id="IPR005467">
    <property type="entry name" value="His_kinase_dom"/>
</dbReference>
<dbReference type="OrthoDB" id="9777714at2"/>
<dbReference type="EMBL" id="SZPX01000009">
    <property type="protein sequence ID" value="TKI68216.1"/>
    <property type="molecule type" value="Genomic_DNA"/>
</dbReference>
<keyword evidence="3" id="KW-0597">Phosphoprotein</keyword>
<evidence type="ECO:0000256" key="1">
    <source>
        <dbReference type="ARBA" id="ARBA00000085"/>
    </source>
</evidence>
<keyword evidence="4" id="KW-0175">Coiled coil</keyword>
<evidence type="ECO:0000256" key="5">
    <source>
        <dbReference type="SAM" id="Phobius"/>
    </source>
</evidence>
<dbReference type="SMART" id="SM00387">
    <property type="entry name" value="HATPase_c"/>
    <property type="match status" value="1"/>
</dbReference>
<dbReference type="InterPro" id="IPR036890">
    <property type="entry name" value="HATPase_C_sf"/>
</dbReference>
<dbReference type="GO" id="GO:0000155">
    <property type="term" value="F:phosphorelay sensor kinase activity"/>
    <property type="evidence" value="ECO:0007669"/>
    <property type="project" value="InterPro"/>
</dbReference>
<dbReference type="Gene3D" id="3.30.565.10">
    <property type="entry name" value="Histidine kinase-like ATPase, C-terminal domain"/>
    <property type="match status" value="1"/>
</dbReference>
<name>A0A4U2Z275_9BACT</name>
<dbReference type="InterPro" id="IPR003661">
    <property type="entry name" value="HisK_dim/P_dom"/>
</dbReference>
<feature type="coiled-coil region" evidence="4">
    <location>
        <begin position="177"/>
        <end position="233"/>
    </location>
</feature>
<evidence type="ECO:0000256" key="2">
    <source>
        <dbReference type="ARBA" id="ARBA00012438"/>
    </source>
</evidence>
<feature type="transmembrane region" description="Helical" evidence="5">
    <location>
        <begin position="153"/>
        <end position="173"/>
    </location>
</feature>
<evidence type="ECO:0000256" key="3">
    <source>
        <dbReference type="ARBA" id="ARBA00022553"/>
    </source>
</evidence>
<dbReference type="SUPFAM" id="SSF55874">
    <property type="entry name" value="ATPase domain of HSP90 chaperone/DNA topoisomerase II/histidine kinase"/>
    <property type="match status" value="1"/>
</dbReference>
<dbReference type="RefSeq" id="WP_137015231.1">
    <property type="nucleotide sequence ID" value="NZ_SZPX01000009.1"/>
</dbReference>
<evidence type="ECO:0000313" key="8">
    <source>
        <dbReference type="Proteomes" id="UP000309561"/>
    </source>
</evidence>
<dbReference type="SUPFAM" id="SSF47384">
    <property type="entry name" value="Homodimeric domain of signal transducing histidine kinase"/>
    <property type="match status" value="1"/>
</dbReference>
<dbReference type="Proteomes" id="UP000309561">
    <property type="component" value="Unassembled WGS sequence"/>
</dbReference>
<feature type="transmembrane region" description="Helical" evidence="5">
    <location>
        <begin position="54"/>
        <end position="72"/>
    </location>
</feature>
<dbReference type="EC" id="2.7.13.3" evidence="2"/>
<evidence type="ECO:0000256" key="4">
    <source>
        <dbReference type="SAM" id="Coils"/>
    </source>
</evidence>
<reference evidence="7 8" key="1">
    <citation type="submission" date="2019-04" db="EMBL/GenBank/DDBJ databases">
        <title>Sulfurimonas crateris sp. nov. a facultative anaerobic sulfur-oxidizing chemolithautotrophic bacterium isolated from a terrestrial mud vulcano.</title>
        <authorList>
            <person name="Ratnikova N.M."/>
            <person name="Slobodkin A.I."/>
            <person name="Merkel A.Y."/>
            <person name="Novikov A."/>
            <person name="Bonch-Osmolovskaya E.A."/>
            <person name="Slobodkina G.B."/>
        </authorList>
    </citation>
    <scope>NUCLEOTIDE SEQUENCE [LARGE SCALE GENOMIC DNA]</scope>
    <source>
        <strain evidence="7 8">SN118</strain>
    </source>
</reference>
<sequence>MLKLDGFFTSGWDFNETQQDLKNRYQMVNIGILLSGGGLIYGIVGNYVRDIHGFIPIETSLLFMNIIMFFALREYRHFFEFFATTMTLQYTFLFLFLIYVGEPTDLKHLWIFTYPIILLYFQKTIHAVYWLIFVLLMLIIAPLQSFIEIKYTMYQVTYISFVLVIISIIIYFYQKKIDEARSTIIEQQNMLRNFNSELEKQVKDKTTELTKLNESLELKVEQKLEELRSKDQILEAQSKQAVMGEMISMIAHQWRQPLSTITLQIANLQFKQLLGHNRSGEDIDEALSNISDTIVYLSDTIDDFQTYFHPDKEMQSIEIHDLLQRALNFAMSRVSDRGIKISISRSEDIEVKTYINELVQVVLNILNNAIDAHNEVKKRDSFISISAKKVGERVFIYIEDNAGGIESENLPHLFEPYFSTKGKNGTGLGLYMSQMIIEKQFGGEIGVETSRDGSLFIIKIPKNIA</sequence>
<dbReference type="AlphaFoldDB" id="A0A4U2Z275"/>
<dbReference type="PRINTS" id="PR00344">
    <property type="entry name" value="BCTRLSENSOR"/>
</dbReference>
<feature type="transmembrane region" description="Helical" evidence="5">
    <location>
        <begin position="27"/>
        <end position="48"/>
    </location>
</feature>
<feature type="transmembrane region" description="Helical" evidence="5">
    <location>
        <begin position="128"/>
        <end position="147"/>
    </location>
</feature>
<dbReference type="CDD" id="cd00082">
    <property type="entry name" value="HisKA"/>
    <property type="match status" value="1"/>
</dbReference>
<dbReference type="InterPro" id="IPR003594">
    <property type="entry name" value="HATPase_dom"/>
</dbReference>
<dbReference type="InterPro" id="IPR004358">
    <property type="entry name" value="Sig_transdc_His_kin-like_C"/>
</dbReference>
<keyword evidence="5" id="KW-0472">Membrane</keyword>
<keyword evidence="8" id="KW-1185">Reference proteome</keyword>
<protein>
    <recommendedName>
        <fullName evidence="2">histidine kinase</fullName>
        <ecNumber evidence="2">2.7.13.3</ecNumber>
    </recommendedName>
</protein>
<dbReference type="Pfam" id="PF02518">
    <property type="entry name" value="HATPase_c"/>
    <property type="match status" value="1"/>
</dbReference>
<evidence type="ECO:0000313" key="7">
    <source>
        <dbReference type="EMBL" id="TKI68216.1"/>
    </source>
</evidence>
<feature type="transmembrane region" description="Helical" evidence="5">
    <location>
        <begin position="79"/>
        <end position="100"/>
    </location>
</feature>
<dbReference type="InterPro" id="IPR036097">
    <property type="entry name" value="HisK_dim/P_sf"/>
</dbReference>
<comment type="caution">
    <text evidence="7">The sequence shown here is derived from an EMBL/GenBank/DDBJ whole genome shotgun (WGS) entry which is preliminary data.</text>
</comment>
<keyword evidence="5" id="KW-1133">Transmembrane helix</keyword>
<keyword evidence="5" id="KW-0812">Transmembrane</keyword>
<dbReference type="PANTHER" id="PTHR43065">
    <property type="entry name" value="SENSOR HISTIDINE KINASE"/>
    <property type="match status" value="1"/>
</dbReference>
<evidence type="ECO:0000259" key="6">
    <source>
        <dbReference type="PROSITE" id="PS50109"/>
    </source>
</evidence>
<dbReference type="PANTHER" id="PTHR43065:SF42">
    <property type="entry name" value="TWO-COMPONENT SENSOR PPRA"/>
    <property type="match status" value="1"/>
</dbReference>
<proteinExistence type="predicted"/>
<organism evidence="7 8">
    <name type="scientific">Sulfurimonas crateris</name>
    <dbReference type="NCBI Taxonomy" id="2574727"/>
    <lineage>
        <taxon>Bacteria</taxon>
        <taxon>Pseudomonadati</taxon>
        <taxon>Campylobacterota</taxon>
        <taxon>Epsilonproteobacteria</taxon>
        <taxon>Campylobacterales</taxon>
        <taxon>Sulfurimonadaceae</taxon>
        <taxon>Sulfurimonas</taxon>
    </lineage>
</organism>
<feature type="domain" description="Histidine kinase" evidence="6">
    <location>
        <begin position="249"/>
        <end position="464"/>
    </location>
</feature>